<dbReference type="KEGG" id="echi:FKX85_08370"/>
<dbReference type="EMBL" id="CP041253">
    <property type="protein sequence ID" value="QDH79051.1"/>
    <property type="molecule type" value="Genomic_DNA"/>
</dbReference>
<gene>
    <name evidence="2" type="ORF">FKX85_08370</name>
</gene>
<organism evidence="2 3">
    <name type="scientific">Echinicola soli</name>
    <dbReference type="NCBI Taxonomy" id="2591634"/>
    <lineage>
        <taxon>Bacteria</taxon>
        <taxon>Pseudomonadati</taxon>
        <taxon>Bacteroidota</taxon>
        <taxon>Cytophagia</taxon>
        <taxon>Cytophagales</taxon>
        <taxon>Cyclobacteriaceae</taxon>
        <taxon>Echinicola</taxon>
    </lineage>
</organism>
<reference evidence="2 3" key="1">
    <citation type="submission" date="2019-06" db="EMBL/GenBank/DDBJ databases">
        <title>Echinicola alkalisoli sp. nov. isolated from saline soil.</title>
        <authorList>
            <person name="Sun J.-Q."/>
            <person name="Xu L."/>
        </authorList>
    </citation>
    <scope>NUCLEOTIDE SEQUENCE [LARGE SCALE GENOMIC DNA]</scope>
    <source>
        <strain evidence="2 3">LN3S3</strain>
    </source>
</reference>
<evidence type="ECO:0000256" key="1">
    <source>
        <dbReference type="SAM" id="SignalP"/>
    </source>
</evidence>
<evidence type="ECO:0000313" key="2">
    <source>
        <dbReference type="EMBL" id="QDH79051.1"/>
    </source>
</evidence>
<keyword evidence="3" id="KW-1185">Reference proteome</keyword>
<dbReference type="Proteomes" id="UP000316614">
    <property type="component" value="Chromosome"/>
</dbReference>
<name>A0A514CGV4_9BACT</name>
<proteinExistence type="predicted"/>
<dbReference type="AlphaFoldDB" id="A0A514CGV4"/>
<accession>A0A514CGV4</accession>
<protein>
    <recommendedName>
        <fullName evidence="4">Outer membrane protein beta-barrel domain-containing protein</fullName>
    </recommendedName>
</protein>
<evidence type="ECO:0008006" key="4">
    <source>
        <dbReference type="Google" id="ProtNLM"/>
    </source>
</evidence>
<dbReference type="RefSeq" id="WP_141614303.1">
    <property type="nucleotide sequence ID" value="NZ_CP041253.1"/>
</dbReference>
<evidence type="ECO:0000313" key="3">
    <source>
        <dbReference type="Proteomes" id="UP000316614"/>
    </source>
</evidence>
<feature type="chain" id="PRO_5021914891" description="Outer membrane protein beta-barrel domain-containing protein" evidence="1">
    <location>
        <begin position="19"/>
        <end position="193"/>
    </location>
</feature>
<feature type="signal peptide" evidence="1">
    <location>
        <begin position="1"/>
        <end position="18"/>
    </location>
</feature>
<sequence length="193" mass="21170">MKKILLLFIFSLPIAAFAQEQSIGLRIGEPISITYKTFLDDKVSFEGMIGRGSANSSAYYRKVFDNNRPSPGAFYLNHSAGGGISLNGRVAYHEDITAEFDITEGTLLAFGGAGLQLRSINVEYAYQQTADVPAVLYESKDNIDFGLEVFGGGEYYFEDQPVSVFAELGLMMEIADRPGHVKLQGGIGARYHF</sequence>
<dbReference type="OrthoDB" id="978645at2"/>
<keyword evidence="1" id="KW-0732">Signal</keyword>